<sequence>MPTMNSGPSEALRRLHREKAVEREKLRKLRRAILVGVDDCKNGLLDDRPIADILNDIDD</sequence>
<comment type="caution">
    <text evidence="1">The sequence shown here is derived from an EMBL/GenBank/DDBJ whole genome shotgun (WGS) entry which is preliminary data.</text>
</comment>
<dbReference type="Proteomes" id="UP001596166">
    <property type="component" value="Unassembled WGS sequence"/>
</dbReference>
<evidence type="ECO:0000313" key="2">
    <source>
        <dbReference type="Proteomes" id="UP001596166"/>
    </source>
</evidence>
<accession>A0ABW0GDF7</accession>
<dbReference type="RefSeq" id="WP_376998471.1">
    <property type="nucleotide sequence ID" value="NZ_JBHSLC010000102.1"/>
</dbReference>
<gene>
    <name evidence="1" type="ORF">ACFPMG_28000</name>
</gene>
<protein>
    <submittedName>
        <fullName evidence="1">Uncharacterized protein</fullName>
    </submittedName>
</protein>
<reference evidence="2" key="1">
    <citation type="journal article" date="2019" name="Int. J. Syst. Evol. Microbiol.">
        <title>The Global Catalogue of Microorganisms (GCM) 10K type strain sequencing project: providing services to taxonomists for standard genome sequencing and annotation.</title>
        <authorList>
            <consortium name="The Broad Institute Genomics Platform"/>
            <consortium name="The Broad Institute Genome Sequencing Center for Infectious Disease"/>
            <person name="Wu L."/>
            <person name="Ma J."/>
        </authorList>
    </citation>
    <scope>NUCLEOTIDE SEQUENCE [LARGE SCALE GENOMIC DNA]</scope>
    <source>
        <strain evidence="2">CCUG 58760</strain>
    </source>
</reference>
<name>A0ABW0GDF7_9PROT</name>
<keyword evidence="2" id="KW-1185">Reference proteome</keyword>
<dbReference type="EMBL" id="JBHSLC010000102">
    <property type="protein sequence ID" value="MFC5358841.1"/>
    <property type="molecule type" value="Genomic_DNA"/>
</dbReference>
<organism evidence="1 2">
    <name type="scientific">Azospirillum himalayense</name>
    <dbReference type="NCBI Taxonomy" id="654847"/>
    <lineage>
        <taxon>Bacteria</taxon>
        <taxon>Pseudomonadati</taxon>
        <taxon>Pseudomonadota</taxon>
        <taxon>Alphaproteobacteria</taxon>
        <taxon>Rhodospirillales</taxon>
        <taxon>Azospirillaceae</taxon>
        <taxon>Azospirillum</taxon>
    </lineage>
</organism>
<proteinExistence type="predicted"/>
<evidence type="ECO:0000313" key="1">
    <source>
        <dbReference type="EMBL" id="MFC5358841.1"/>
    </source>
</evidence>